<dbReference type="PANTHER" id="PTHR37305">
    <property type="entry name" value="INTEGRAL MEMBRANE PROTEIN-RELATED"/>
    <property type="match status" value="1"/>
</dbReference>
<keyword evidence="1" id="KW-0472">Membrane</keyword>
<proteinExistence type="predicted"/>
<evidence type="ECO:0000313" key="2">
    <source>
        <dbReference type="EMBL" id="KKZ97391.1"/>
    </source>
</evidence>
<keyword evidence="1" id="KW-0812">Transmembrane</keyword>
<protein>
    <recommendedName>
        <fullName evidence="4">ABC transporter permease</fullName>
    </recommendedName>
</protein>
<dbReference type="PANTHER" id="PTHR37305:SF1">
    <property type="entry name" value="MEMBRANE PROTEIN"/>
    <property type="match status" value="1"/>
</dbReference>
<dbReference type="Proteomes" id="UP000035350">
    <property type="component" value="Unassembled WGS sequence"/>
</dbReference>
<evidence type="ECO:0000313" key="3">
    <source>
        <dbReference type="Proteomes" id="UP000035350"/>
    </source>
</evidence>
<dbReference type="RefSeq" id="WP_046958217.1">
    <property type="nucleotide sequence ID" value="NZ_JARMPN010000003.1"/>
</dbReference>
<evidence type="ECO:0000256" key="1">
    <source>
        <dbReference type="SAM" id="Phobius"/>
    </source>
</evidence>
<feature type="transmembrane region" description="Helical" evidence="1">
    <location>
        <begin position="145"/>
        <end position="166"/>
    </location>
</feature>
<reference evidence="2 3" key="1">
    <citation type="journal article" date="2015" name="Genome Announc.">
        <title>Next-Generation Whole-Genome Sequencing of Eight Strains of Bacillus cereus, Isolated from Food.</title>
        <authorList>
            <person name="Krawczyk A.O."/>
            <person name="de Jong A."/>
            <person name="Eijlander R.T."/>
            <person name="Berendsen E.M."/>
            <person name="Holsappel S."/>
            <person name="Wells-Bennik M.H."/>
            <person name="Kuipers O.P."/>
        </authorList>
    </citation>
    <scope>NUCLEOTIDE SEQUENCE [LARGE SCALE GENOMIC DNA]</scope>
    <source>
        <strain evidence="2 3">B4147</strain>
    </source>
</reference>
<reference evidence="3" key="2">
    <citation type="submission" date="2015-04" db="EMBL/GenBank/DDBJ databases">
        <title>Draft Genome Sequences of Eight Spore-Forming Food Isolates of Bacillus cereus Genome sequencing.</title>
        <authorList>
            <person name="Krawcyk A.O."/>
            <person name="de Jong A."/>
            <person name="Eijlander R.T."/>
            <person name="Berendsen E.M."/>
            <person name="Holsappel S."/>
            <person name="Wells-Bennik M."/>
            <person name="Kuipers O.P."/>
        </authorList>
    </citation>
    <scope>NUCLEOTIDE SEQUENCE [LARGE SCALE GENOMIC DNA]</scope>
    <source>
        <strain evidence="3">B4147</strain>
    </source>
</reference>
<sequence length="258" mass="28808">MFKLIQNEFLKLHAKKGMYILIGVIAVLEILGVLAMLKWGDGSEFKGSYLDFASSEIGLITLFATIFGITIASRMITDEFQKGTIKQLLIRPRKRMTVLFSKYITVLLTIVFIIFASTLIAMIIGGIVMDGSKTELTVGIVMKSTLYQVLSPFFFATLAFFLANVFRKSVLPLIITMFLFFLQGPINMVLMMFAKGVAKFVVFFHLNLSVYDSNKLVSGGTEPTFTEFTFTTSLLLVAAYFIVLLVASSALFQKRDVL</sequence>
<feature type="transmembrane region" description="Helical" evidence="1">
    <location>
        <begin position="57"/>
        <end position="77"/>
    </location>
</feature>
<gene>
    <name evidence="2" type="ORF">B4147_2917</name>
</gene>
<keyword evidence="1" id="KW-1133">Transmembrane helix</keyword>
<feature type="transmembrane region" description="Helical" evidence="1">
    <location>
        <begin position="173"/>
        <end position="194"/>
    </location>
</feature>
<accession>A0A0G8CEA9</accession>
<feature type="transmembrane region" description="Helical" evidence="1">
    <location>
        <begin position="98"/>
        <end position="125"/>
    </location>
</feature>
<feature type="transmembrane region" description="Helical" evidence="1">
    <location>
        <begin position="20"/>
        <end position="37"/>
    </location>
</feature>
<feature type="transmembrane region" description="Helical" evidence="1">
    <location>
        <begin position="228"/>
        <end position="252"/>
    </location>
</feature>
<evidence type="ECO:0008006" key="4">
    <source>
        <dbReference type="Google" id="ProtNLM"/>
    </source>
</evidence>
<organism evidence="2 3">
    <name type="scientific">Bacillus wiedmannii</name>
    <dbReference type="NCBI Taxonomy" id="1890302"/>
    <lineage>
        <taxon>Bacteria</taxon>
        <taxon>Bacillati</taxon>
        <taxon>Bacillota</taxon>
        <taxon>Bacilli</taxon>
        <taxon>Bacillales</taxon>
        <taxon>Bacillaceae</taxon>
        <taxon>Bacillus</taxon>
        <taxon>Bacillus cereus group</taxon>
    </lineage>
</organism>
<comment type="caution">
    <text evidence="2">The sequence shown here is derived from an EMBL/GenBank/DDBJ whole genome shotgun (WGS) entry which is preliminary data.</text>
</comment>
<dbReference type="PATRIC" id="fig|1396.433.peg.420"/>
<dbReference type="EMBL" id="LCYN01000009">
    <property type="protein sequence ID" value="KKZ97391.1"/>
    <property type="molecule type" value="Genomic_DNA"/>
</dbReference>
<dbReference type="Pfam" id="PF12730">
    <property type="entry name" value="ABC2_membrane_4"/>
    <property type="match status" value="1"/>
</dbReference>
<dbReference type="AlphaFoldDB" id="A0A0G8CEA9"/>
<name>A0A0G8CEA9_9BACI</name>